<reference evidence="3" key="1">
    <citation type="journal article" date="2019" name="Int. J. Syst. Evol. Microbiol.">
        <title>The Global Catalogue of Microorganisms (GCM) 10K type strain sequencing project: providing services to taxonomists for standard genome sequencing and annotation.</title>
        <authorList>
            <consortium name="The Broad Institute Genomics Platform"/>
            <consortium name="The Broad Institute Genome Sequencing Center for Infectious Disease"/>
            <person name="Wu L."/>
            <person name="Ma J."/>
        </authorList>
    </citation>
    <scope>NUCLEOTIDE SEQUENCE [LARGE SCALE GENOMIC DNA]</scope>
    <source>
        <strain evidence="3">CGMCC 4.7643</strain>
    </source>
</reference>
<protein>
    <submittedName>
        <fullName evidence="2">Uncharacterized protein</fullName>
    </submittedName>
</protein>
<gene>
    <name evidence="2" type="ORF">ACFSYJ_23325</name>
</gene>
<proteinExistence type="predicted"/>
<comment type="caution">
    <text evidence="2">The sequence shown here is derived from an EMBL/GenBank/DDBJ whole genome shotgun (WGS) entry which is preliminary data.</text>
</comment>
<feature type="transmembrane region" description="Helical" evidence="1">
    <location>
        <begin position="12"/>
        <end position="38"/>
    </location>
</feature>
<keyword evidence="1" id="KW-0472">Membrane</keyword>
<organism evidence="2 3">
    <name type="scientific">Amycolatopsis samaneae</name>
    <dbReference type="NCBI Taxonomy" id="664691"/>
    <lineage>
        <taxon>Bacteria</taxon>
        <taxon>Bacillati</taxon>
        <taxon>Actinomycetota</taxon>
        <taxon>Actinomycetes</taxon>
        <taxon>Pseudonocardiales</taxon>
        <taxon>Pseudonocardiaceae</taxon>
        <taxon>Amycolatopsis</taxon>
    </lineage>
</organism>
<evidence type="ECO:0000313" key="3">
    <source>
        <dbReference type="Proteomes" id="UP001597419"/>
    </source>
</evidence>
<dbReference type="Proteomes" id="UP001597419">
    <property type="component" value="Unassembled WGS sequence"/>
</dbReference>
<keyword evidence="3" id="KW-1185">Reference proteome</keyword>
<sequence length="40" mass="4277">MAEAPEETRVPAWVWCGAAALSLVAAAFVMSVVVHWLVHA</sequence>
<evidence type="ECO:0000313" key="2">
    <source>
        <dbReference type="EMBL" id="MFD2461556.1"/>
    </source>
</evidence>
<keyword evidence="1" id="KW-1133">Transmembrane helix</keyword>
<name>A0ABW5GL02_9PSEU</name>
<dbReference type="EMBL" id="JBHUKU010000014">
    <property type="protein sequence ID" value="MFD2461556.1"/>
    <property type="molecule type" value="Genomic_DNA"/>
</dbReference>
<evidence type="ECO:0000256" key="1">
    <source>
        <dbReference type="SAM" id="Phobius"/>
    </source>
</evidence>
<accession>A0ABW5GL02</accession>
<dbReference type="RefSeq" id="WP_345390003.1">
    <property type="nucleotide sequence ID" value="NZ_BAABHG010000004.1"/>
</dbReference>
<keyword evidence="1" id="KW-0812">Transmembrane</keyword>